<evidence type="ECO:0000313" key="1">
    <source>
        <dbReference type="EMBL" id="CAG8539182.1"/>
    </source>
</evidence>
<dbReference type="EMBL" id="CAJVPK010000679">
    <property type="protein sequence ID" value="CAG8539182.1"/>
    <property type="molecule type" value="Genomic_DNA"/>
</dbReference>
<proteinExistence type="predicted"/>
<comment type="caution">
    <text evidence="1">The sequence shown here is derived from an EMBL/GenBank/DDBJ whole genome shotgun (WGS) entry which is preliminary data.</text>
</comment>
<dbReference type="AlphaFoldDB" id="A0A9N9FK76"/>
<reference evidence="1" key="1">
    <citation type="submission" date="2021-06" db="EMBL/GenBank/DDBJ databases">
        <authorList>
            <person name="Kallberg Y."/>
            <person name="Tangrot J."/>
            <person name="Rosling A."/>
        </authorList>
    </citation>
    <scope>NUCLEOTIDE SEQUENCE</scope>
    <source>
        <strain evidence="1">AZ414A</strain>
    </source>
</reference>
<accession>A0A9N9FK76</accession>
<sequence>MSQPTIKRVTSYLPSYWLINAPSEGIQVQPANEYLNYKVTNLSKANQWTNVSIQHLLPTNGGALIIFRIRVNKIEKTSEVKLTLPADIIWRFHSNNVNYQWFDSGGSFQTLSSSNIRPDGTWHTVTLALTPEAVVLLEDGNLKFNWSHCVARTVNPRFDMQILDIGGSLDIDIGDISVIPPRFI</sequence>
<name>A0A9N9FK76_9GLOM</name>
<dbReference type="SUPFAM" id="SSF49899">
    <property type="entry name" value="Concanavalin A-like lectins/glucanases"/>
    <property type="match status" value="1"/>
</dbReference>
<organism evidence="1 2">
    <name type="scientific">Diversispora eburnea</name>
    <dbReference type="NCBI Taxonomy" id="1213867"/>
    <lineage>
        <taxon>Eukaryota</taxon>
        <taxon>Fungi</taxon>
        <taxon>Fungi incertae sedis</taxon>
        <taxon>Mucoromycota</taxon>
        <taxon>Glomeromycotina</taxon>
        <taxon>Glomeromycetes</taxon>
        <taxon>Diversisporales</taxon>
        <taxon>Diversisporaceae</taxon>
        <taxon>Diversispora</taxon>
    </lineage>
</organism>
<dbReference type="Proteomes" id="UP000789706">
    <property type="component" value="Unassembled WGS sequence"/>
</dbReference>
<keyword evidence="2" id="KW-1185">Reference proteome</keyword>
<gene>
    <name evidence="1" type="ORF">DEBURN_LOCUS6523</name>
</gene>
<dbReference type="InterPro" id="IPR013320">
    <property type="entry name" value="ConA-like_dom_sf"/>
</dbReference>
<dbReference type="OrthoDB" id="2391447at2759"/>
<protein>
    <submittedName>
        <fullName evidence="1">3324_t:CDS:1</fullName>
    </submittedName>
</protein>
<evidence type="ECO:0000313" key="2">
    <source>
        <dbReference type="Proteomes" id="UP000789706"/>
    </source>
</evidence>